<dbReference type="InterPro" id="IPR001680">
    <property type="entry name" value="WD40_rpt"/>
</dbReference>
<dbReference type="InterPro" id="IPR015943">
    <property type="entry name" value="WD40/YVTN_repeat-like_dom_sf"/>
</dbReference>
<dbReference type="SMART" id="SM00320">
    <property type="entry name" value="WD40"/>
    <property type="match status" value="3"/>
</dbReference>
<protein>
    <submittedName>
        <fullName evidence="8">SPOSA6832_02706-mRNA-1:cds</fullName>
    </submittedName>
</protein>
<feature type="non-terminal residue" evidence="8">
    <location>
        <position position="1"/>
    </location>
</feature>
<keyword evidence="3 6" id="KW-0853">WD repeat</keyword>
<dbReference type="SUPFAM" id="SSF50978">
    <property type="entry name" value="WD40 repeat-like"/>
    <property type="match status" value="1"/>
</dbReference>
<dbReference type="EMBL" id="CENE01000011">
    <property type="protein sequence ID" value="CEQ41024.1"/>
    <property type="molecule type" value="Genomic_DNA"/>
</dbReference>
<name>A0A0D6EM04_SPOSA</name>
<reference evidence="9" key="1">
    <citation type="submission" date="2015-02" db="EMBL/GenBank/DDBJ databases">
        <authorList>
            <person name="Gon?alves P."/>
        </authorList>
    </citation>
    <scope>NUCLEOTIDE SEQUENCE [LARGE SCALE GENOMIC DNA]</scope>
</reference>
<evidence type="ECO:0000256" key="4">
    <source>
        <dbReference type="ARBA" id="ARBA00022737"/>
    </source>
</evidence>
<dbReference type="OrthoDB" id="27537at2759"/>
<accession>A0A0D6EM04</accession>
<dbReference type="FunFam" id="2.130.10.10:FF:001194">
    <property type="entry name" value="Unplaced genomic scaffold supercont1.1, whole genome shotgun sequence"/>
    <property type="match status" value="1"/>
</dbReference>
<dbReference type="Gene3D" id="2.130.10.10">
    <property type="entry name" value="YVTN repeat-like/Quinoprotein amine dehydrogenase"/>
    <property type="match status" value="1"/>
</dbReference>
<keyword evidence="9" id="KW-1185">Reference proteome</keyword>
<gene>
    <name evidence="8" type="primary">SPOSA6832_02706</name>
</gene>
<dbReference type="GO" id="GO:0048188">
    <property type="term" value="C:Set1C/COMPASS complex"/>
    <property type="evidence" value="ECO:0007669"/>
    <property type="project" value="TreeGrafter"/>
</dbReference>
<evidence type="ECO:0000256" key="6">
    <source>
        <dbReference type="PROSITE-ProRule" id="PRU00221"/>
    </source>
</evidence>
<evidence type="ECO:0000256" key="5">
    <source>
        <dbReference type="ARBA" id="ARBA00023242"/>
    </source>
</evidence>
<dbReference type="PROSITE" id="PS50082">
    <property type="entry name" value="WD_REPEATS_2"/>
    <property type="match status" value="1"/>
</dbReference>
<dbReference type="PANTHER" id="PTHR19861">
    <property type="entry name" value="WD40 REPEAT PROTEIN SWD2"/>
    <property type="match status" value="1"/>
</dbReference>
<dbReference type="InterPro" id="IPR036322">
    <property type="entry name" value="WD40_repeat_dom_sf"/>
</dbReference>
<feature type="region of interest" description="Disordered" evidence="7">
    <location>
        <begin position="1"/>
        <end position="21"/>
    </location>
</feature>
<sequence>MDPSPTASTSAAPSTSKLPSSVPLSPAIMSSFKPAKVFRKHNELGKSFTGLAFDDKGDMLITSGEDESMQLFDARQGKHVKQLYSKKYGVHLARFTHKSSTIIYASTKGNDDIRYLSLHDNSYLRYFKGHKKRVVSLEMSPQDDTFLSGATDDTVRLWDLRTQNAQGLLNVAGHPCVAYDPSGSVFAVALNLRSTILMYDLRQFDKQPFLSVHIDDPVLLERSFPPRTPIYTSLSFSNDGKWLLVGTSGDTHYVVDAFDGNLVARLECPPDQIAIGLERAIVPPYDRPVEPAAGLSSEEVKWSPDGRYVVSGPSLLSLSLLRPRR</sequence>
<organism evidence="8 9">
    <name type="scientific">Sporidiobolus salmonicolor</name>
    <name type="common">Yeast-like fungus</name>
    <name type="synonym">Sporobolomyces salmonicolor</name>
    <dbReference type="NCBI Taxonomy" id="5005"/>
    <lineage>
        <taxon>Eukaryota</taxon>
        <taxon>Fungi</taxon>
        <taxon>Dikarya</taxon>
        <taxon>Basidiomycota</taxon>
        <taxon>Pucciniomycotina</taxon>
        <taxon>Microbotryomycetes</taxon>
        <taxon>Sporidiobolales</taxon>
        <taxon>Sporidiobolaceae</taxon>
        <taxon>Sporobolomyces</taxon>
    </lineage>
</organism>
<dbReference type="PANTHER" id="PTHR19861:SF0">
    <property type="entry name" value="WD REPEAT-CONTAINING PROTEIN 82"/>
    <property type="match status" value="1"/>
</dbReference>
<comment type="similarity">
    <text evidence="2">Belongs to the WD repeat SWD2 family.</text>
</comment>
<dbReference type="AlphaFoldDB" id="A0A0D6EM04"/>
<evidence type="ECO:0000256" key="3">
    <source>
        <dbReference type="ARBA" id="ARBA00022574"/>
    </source>
</evidence>
<evidence type="ECO:0000256" key="1">
    <source>
        <dbReference type="ARBA" id="ARBA00004123"/>
    </source>
</evidence>
<keyword evidence="5" id="KW-0539">Nucleus</keyword>
<dbReference type="Pfam" id="PF00400">
    <property type="entry name" value="WD40"/>
    <property type="match status" value="3"/>
</dbReference>
<dbReference type="GO" id="GO:0003682">
    <property type="term" value="F:chromatin binding"/>
    <property type="evidence" value="ECO:0007669"/>
    <property type="project" value="TreeGrafter"/>
</dbReference>
<dbReference type="Proteomes" id="UP000243876">
    <property type="component" value="Unassembled WGS sequence"/>
</dbReference>
<comment type="subcellular location">
    <subcellularLocation>
        <location evidence="1">Nucleus</location>
    </subcellularLocation>
</comment>
<evidence type="ECO:0000313" key="8">
    <source>
        <dbReference type="EMBL" id="CEQ41024.1"/>
    </source>
</evidence>
<dbReference type="InterPro" id="IPR037867">
    <property type="entry name" value="Swd2/WDR82"/>
</dbReference>
<dbReference type="PROSITE" id="PS50294">
    <property type="entry name" value="WD_REPEATS_REGION"/>
    <property type="match status" value="1"/>
</dbReference>
<evidence type="ECO:0000256" key="2">
    <source>
        <dbReference type="ARBA" id="ARBA00005616"/>
    </source>
</evidence>
<evidence type="ECO:0000313" key="9">
    <source>
        <dbReference type="Proteomes" id="UP000243876"/>
    </source>
</evidence>
<feature type="repeat" description="WD" evidence="6">
    <location>
        <begin position="127"/>
        <end position="168"/>
    </location>
</feature>
<evidence type="ECO:0000256" key="7">
    <source>
        <dbReference type="SAM" id="MobiDB-lite"/>
    </source>
</evidence>
<proteinExistence type="inferred from homology"/>
<keyword evidence="4" id="KW-0677">Repeat</keyword>
<dbReference type="GO" id="GO:0016070">
    <property type="term" value="P:RNA metabolic process"/>
    <property type="evidence" value="ECO:0007669"/>
    <property type="project" value="UniProtKB-ARBA"/>
</dbReference>